<evidence type="ECO:0000313" key="3">
    <source>
        <dbReference type="Proteomes" id="UP001519332"/>
    </source>
</evidence>
<gene>
    <name evidence="2" type="ORF">JOF56_006570</name>
</gene>
<dbReference type="Pfam" id="PF14280">
    <property type="entry name" value="DUF4365"/>
    <property type="match status" value="1"/>
</dbReference>
<feature type="domain" description="DUF4365" evidence="1">
    <location>
        <begin position="11"/>
        <end position="160"/>
    </location>
</feature>
<dbReference type="InterPro" id="IPR025375">
    <property type="entry name" value="DUF4365"/>
</dbReference>
<proteinExistence type="predicted"/>
<name>A0ABS4TP58_9PSEU</name>
<sequence>MLDVRNHQGKFGADYIRVLSSAAGLMWSADDVDLDGVDLCIKLPGRTPHGFSPRIDVQVKTVSRLEVRKGLVNFDGLDRVQFNKLAGVQFVVPRYLFIVHVPREVAHYADLSTSGLLLRHIGYYVSLSDRSPLPSPDRDHRIRVKIPVSNVLTVTSLRSLVTGNVTVPAVVAAS</sequence>
<dbReference type="Proteomes" id="UP001519332">
    <property type="component" value="Unassembled WGS sequence"/>
</dbReference>
<protein>
    <recommendedName>
        <fullName evidence="1">DUF4365 domain-containing protein</fullName>
    </recommendedName>
</protein>
<organism evidence="2 3">
    <name type="scientific">Kibdelosporangium banguiense</name>
    <dbReference type="NCBI Taxonomy" id="1365924"/>
    <lineage>
        <taxon>Bacteria</taxon>
        <taxon>Bacillati</taxon>
        <taxon>Actinomycetota</taxon>
        <taxon>Actinomycetes</taxon>
        <taxon>Pseudonocardiales</taxon>
        <taxon>Pseudonocardiaceae</taxon>
        <taxon>Kibdelosporangium</taxon>
    </lineage>
</organism>
<accession>A0ABS4TP58</accession>
<comment type="caution">
    <text evidence="2">The sequence shown here is derived from an EMBL/GenBank/DDBJ whole genome shotgun (WGS) entry which is preliminary data.</text>
</comment>
<evidence type="ECO:0000259" key="1">
    <source>
        <dbReference type="Pfam" id="PF14280"/>
    </source>
</evidence>
<reference evidence="2 3" key="1">
    <citation type="submission" date="2021-03" db="EMBL/GenBank/DDBJ databases">
        <title>Sequencing the genomes of 1000 actinobacteria strains.</title>
        <authorList>
            <person name="Klenk H.-P."/>
        </authorList>
    </citation>
    <scope>NUCLEOTIDE SEQUENCE [LARGE SCALE GENOMIC DNA]</scope>
    <source>
        <strain evidence="2 3">DSM 46670</strain>
    </source>
</reference>
<evidence type="ECO:0000313" key="2">
    <source>
        <dbReference type="EMBL" id="MBP2326185.1"/>
    </source>
</evidence>
<dbReference type="EMBL" id="JAGINW010000001">
    <property type="protein sequence ID" value="MBP2326185.1"/>
    <property type="molecule type" value="Genomic_DNA"/>
</dbReference>
<keyword evidence="3" id="KW-1185">Reference proteome</keyword>
<dbReference type="RefSeq" id="WP_209643277.1">
    <property type="nucleotide sequence ID" value="NZ_JAGINW010000001.1"/>
</dbReference>